<dbReference type="InterPro" id="IPR025736">
    <property type="entry name" value="PucR_C-HTH_dom"/>
</dbReference>
<keyword evidence="4" id="KW-1185">Reference proteome</keyword>
<feature type="region of interest" description="Disordered" evidence="1">
    <location>
        <begin position="56"/>
        <end position="75"/>
    </location>
</feature>
<evidence type="ECO:0000259" key="2">
    <source>
        <dbReference type="Pfam" id="PF13556"/>
    </source>
</evidence>
<sequence length="366" mass="37527">MRGLVLRLAGLSAGAEGAMRLIGFFDTLVEQRLGLDGVLGMAARVAECPVGLAGPGATGLTARPDGRTRPGGPPAGAAVRELRDGQYAWLARAGAPQPFDTLLLERLALACDAVLSRRGGEAVPLDPALLETVISSTAPLPERARALRLLGFAPSVPLTLLAVDGGRGPQGLAPVLDRLAPASVSRSRTAALGSVHAVAVTGPLPERLLAPAGFRIGVGPEVTASEAPRSWEGAVRALRFAGTSRSDVGLAPVVEEPAIYHSSLGAFEVLARELSGPAIAGIGDLAVLDALAAEPGSGTELLTTLEVLVQADSLRAAARTLHLHHNSVAVRVARAEAALGYGLGETVGRFRLALALALRRLRDNPA</sequence>
<name>A0ABW1GNA4_9ACTN</name>
<dbReference type="Proteomes" id="UP001596200">
    <property type="component" value="Unassembled WGS sequence"/>
</dbReference>
<evidence type="ECO:0000256" key="1">
    <source>
        <dbReference type="SAM" id="MobiDB-lite"/>
    </source>
</evidence>
<dbReference type="PANTHER" id="PTHR33744">
    <property type="entry name" value="CARBOHYDRATE DIACID REGULATOR"/>
    <property type="match status" value="1"/>
</dbReference>
<dbReference type="RefSeq" id="WP_344511105.1">
    <property type="nucleotide sequence ID" value="NZ_BAAATU010000019.1"/>
</dbReference>
<gene>
    <name evidence="3" type="ORF">ACFP1B_18215</name>
</gene>
<accession>A0ABW1GNA4</accession>
<organism evidence="3 4">
    <name type="scientific">Streptomyces pulveraceus</name>
    <dbReference type="NCBI Taxonomy" id="68258"/>
    <lineage>
        <taxon>Bacteria</taxon>
        <taxon>Bacillati</taxon>
        <taxon>Actinomycetota</taxon>
        <taxon>Actinomycetes</taxon>
        <taxon>Kitasatosporales</taxon>
        <taxon>Streptomycetaceae</taxon>
        <taxon>Streptomyces</taxon>
    </lineage>
</organism>
<dbReference type="InterPro" id="IPR042070">
    <property type="entry name" value="PucR_C-HTH_sf"/>
</dbReference>
<feature type="domain" description="PucR C-terminal helix-turn-helix" evidence="2">
    <location>
        <begin position="301"/>
        <end position="357"/>
    </location>
</feature>
<dbReference type="Gene3D" id="1.10.10.2840">
    <property type="entry name" value="PucR C-terminal helix-turn-helix domain"/>
    <property type="match status" value="1"/>
</dbReference>
<reference evidence="4" key="1">
    <citation type="journal article" date="2019" name="Int. J. Syst. Evol. Microbiol.">
        <title>The Global Catalogue of Microorganisms (GCM) 10K type strain sequencing project: providing services to taxonomists for standard genome sequencing and annotation.</title>
        <authorList>
            <consortium name="The Broad Institute Genomics Platform"/>
            <consortium name="The Broad Institute Genome Sequencing Center for Infectious Disease"/>
            <person name="Wu L."/>
            <person name="Ma J."/>
        </authorList>
    </citation>
    <scope>NUCLEOTIDE SEQUENCE [LARGE SCALE GENOMIC DNA]</scope>
    <source>
        <strain evidence="4">JCM 4147</strain>
    </source>
</reference>
<dbReference type="EMBL" id="JBHSPU010000016">
    <property type="protein sequence ID" value="MFC5915342.1"/>
    <property type="molecule type" value="Genomic_DNA"/>
</dbReference>
<comment type="caution">
    <text evidence="3">The sequence shown here is derived from an EMBL/GenBank/DDBJ whole genome shotgun (WGS) entry which is preliminary data.</text>
</comment>
<dbReference type="Pfam" id="PF13556">
    <property type="entry name" value="HTH_30"/>
    <property type="match status" value="1"/>
</dbReference>
<evidence type="ECO:0000313" key="3">
    <source>
        <dbReference type="EMBL" id="MFC5915342.1"/>
    </source>
</evidence>
<proteinExistence type="predicted"/>
<evidence type="ECO:0000313" key="4">
    <source>
        <dbReference type="Proteomes" id="UP001596200"/>
    </source>
</evidence>
<protein>
    <submittedName>
        <fullName evidence="3">Helix-turn-helix domain-containing protein</fullName>
    </submittedName>
</protein>
<dbReference type="InterPro" id="IPR051448">
    <property type="entry name" value="CdaR-like_regulators"/>
</dbReference>
<dbReference type="PANTHER" id="PTHR33744:SF1">
    <property type="entry name" value="DNA-BINDING TRANSCRIPTIONAL ACTIVATOR ADER"/>
    <property type="match status" value="1"/>
</dbReference>